<dbReference type="InterPro" id="IPR050316">
    <property type="entry name" value="Tyrosinase/Hemocyanin"/>
</dbReference>
<evidence type="ECO:0000259" key="4">
    <source>
        <dbReference type="PROSITE" id="PS00497"/>
    </source>
</evidence>
<keyword evidence="1" id="KW-0479">Metal-binding</keyword>
<evidence type="ECO:0000256" key="2">
    <source>
        <dbReference type="ARBA" id="ARBA00023002"/>
    </source>
</evidence>
<dbReference type="GO" id="GO:0046872">
    <property type="term" value="F:metal ion binding"/>
    <property type="evidence" value="ECO:0007669"/>
    <property type="project" value="UniProtKB-KW"/>
</dbReference>
<evidence type="ECO:0000256" key="3">
    <source>
        <dbReference type="SAM" id="SignalP"/>
    </source>
</evidence>
<evidence type="ECO:0000313" key="6">
    <source>
        <dbReference type="EMBL" id="RDL30695.1"/>
    </source>
</evidence>
<proteinExistence type="predicted"/>
<sequence length="411" mass="43850">MRLSTAAYLASLAALLPSVIGAPAAGLADPIVARGSEEDAAAKLDELQQQALDTTLAALEADAAQMQKRGQTPACTVKNLQIRREFGSMAKADRKAYTDAVQCLQSKPNKTPASVSSGARSRFDDFIVTHIQQTPFIHYSGTFLGWHRYYVHVYEQALRTECGYKGPIPYWDWPKYASAPQNSPIFNGDAYSMGGNGKLIPGHEGITLLPAFDGLGSEPIYLAPGLGGGCVENGPFKNMAVNLGPIGLANSTTGPENGLGYNPRCLKRDVGPAIATKYTNYALVLKALLKGDIASFQLELQGTPGENTIGPHGGGHYTIGGDPGGDLFVSPGDPAFYLHHAQVDRLWTLWQALSPATRTFALAGTNTLLNIPPSEDTTLDFTINTGYAGGTTLAMRDIMSTTKGPFCYIYL</sequence>
<dbReference type="InterPro" id="IPR008922">
    <property type="entry name" value="Di-copper_centre_dom_sf"/>
</dbReference>
<feature type="chain" id="PRO_5016969420" evidence="3">
    <location>
        <begin position="22"/>
        <end position="411"/>
    </location>
</feature>
<keyword evidence="2" id="KW-0560">Oxidoreductase</keyword>
<dbReference type="EMBL" id="NPIC01000014">
    <property type="protein sequence ID" value="RDL30695.1"/>
    <property type="molecule type" value="Genomic_DNA"/>
</dbReference>
<evidence type="ECO:0000256" key="1">
    <source>
        <dbReference type="ARBA" id="ARBA00022723"/>
    </source>
</evidence>
<dbReference type="InterPro" id="IPR002227">
    <property type="entry name" value="Tyrosinase_Cu-bd"/>
</dbReference>
<dbReference type="PANTHER" id="PTHR11474:SF125">
    <property type="entry name" value="N-ACETYL-6-HYDROXYTRYPTOPHAN OXIDASE IVOB-RELATED"/>
    <property type="match status" value="1"/>
</dbReference>
<evidence type="ECO:0000313" key="7">
    <source>
        <dbReference type="Proteomes" id="UP000254866"/>
    </source>
</evidence>
<feature type="domain" description="Tyrosinase copper-binding" evidence="5">
    <location>
        <begin position="333"/>
        <end position="344"/>
    </location>
</feature>
<gene>
    <name evidence="6" type="ORF">BP5553_10040</name>
</gene>
<dbReference type="SUPFAM" id="SSF48056">
    <property type="entry name" value="Di-copper centre-containing domain"/>
    <property type="match status" value="1"/>
</dbReference>
<dbReference type="AlphaFoldDB" id="A0A370TA69"/>
<dbReference type="PROSITE" id="PS00497">
    <property type="entry name" value="TYROSINASE_1"/>
    <property type="match status" value="1"/>
</dbReference>
<feature type="signal peptide" evidence="3">
    <location>
        <begin position="1"/>
        <end position="21"/>
    </location>
</feature>
<dbReference type="PRINTS" id="PR00092">
    <property type="entry name" value="TYROSINASE"/>
</dbReference>
<accession>A0A370TA69</accession>
<dbReference type="Proteomes" id="UP000254866">
    <property type="component" value="Unassembled WGS sequence"/>
</dbReference>
<reference evidence="6 7" key="1">
    <citation type="journal article" date="2018" name="IMA Fungus">
        <title>IMA Genome-F 9: Draft genome sequence of Annulohypoxylon stygium, Aspergillus mulundensis, Berkeleyomyces basicola (syn. Thielaviopsis basicola), Ceratocystis smalleyi, two Cercospora beticola strains, Coleophoma cylindrospora, Fusarium fracticaudum, Phialophora cf. hyalina, and Morchella septimelata.</title>
        <authorList>
            <person name="Wingfield B.D."/>
            <person name="Bills G.F."/>
            <person name="Dong Y."/>
            <person name="Huang W."/>
            <person name="Nel W.J."/>
            <person name="Swalarsk-Parry B.S."/>
            <person name="Vaghefi N."/>
            <person name="Wilken P.M."/>
            <person name="An Z."/>
            <person name="de Beer Z.W."/>
            <person name="De Vos L."/>
            <person name="Chen L."/>
            <person name="Duong T.A."/>
            <person name="Gao Y."/>
            <person name="Hammerbacher A."/>
            <person name="Kikkert J.R."/>
            <person name="Li Y."/>
            <person name="Li H."/>
            <person name="Li K."/>
            <person name="Li Q."/>
            <person name="Liu X."/>
            <person name="Ma X."/>
            <person name="Naidoo K."/>
            <person name="Pethybridge S.J."/>
            <person name="Sun J."/>
            <person name="Steenkamp E.T."/>
            <person name="van der Nest M.A."/>
            <person name="van Wyk S."/>
            <person name="Wingfield M.J."/>
            <person name="Xiong C."/>
            <person name="Yue Q."/>
            <person name="Zhang X."/>
        </authorList>
    </citation>
    <scope>NUCLEOTIDE SEQUENCE [LARGE SCALE GENOMIC DNA]</scope>
    <source>
        <strain evidence="6 7">BP 5553</strain>
    </source>
</reference>
<dbReference type="Pfam" id="PF00264">
    <property type="entry name" value="Tyrosinase"/>
    <property type="match status" value="1"/>
</dbReference>
<comment type="caution">
    <text evidence="6">The sequence shown here is derived from an EMBL/GenBank/DDBJ whole genome shotgun (WGS) entry which is preliminary data.</text>
</comment>
<dbReference type="GO" id="GO:0016491">
    <property type="term" value="F:oxidoreductase activity"/>
    <property type="evidence" value="ECO:0007669"/>
    <property type="project" value="UniProtKB-KW"/>
</dbReference>
<feature type="domain" description="Tyrosinase copper-binding" evidence="4">
    <location>
        <begin position="138"/>
        <end position="155"/>
    </location>
</feature>
<dbReference type="RefSeq" id="XP_031865071.1">
    <property type="nucleotide sequence ID" value="XM_032018663.1"/>
</dbReference>
<dbReference type="GeneID" id="43602889"/>
<keyword evidence="3" id="KW-0732">Signal</keyword>
<name>A0A370TA69_9HELO</name>
<dbReference type="PANTHER" id="PTHR11474">
    <property type="entry name" value="TYROSINASE FAMILY MEMBER"/>
    <property type="match status" value="1"/>
</dbReference>
<dbReference type="STRING" id="2656787.A0A370TA69"/>
<dbReference type="Gene3D" id="1.10.1280.10">
    <property type="entry name" value="Di-copper center containing domain from catechol oxidase"/>
    <property type="match status" value="1"/>
</dbReference>
<dbReference type="OrthoDB" id="6132182at2759"/>
<dbReference type="PROSITE" id="PS00498">
    <property type="entry name" value="TYROSINASE_2"/>
    <property type="match status" value="1"/>
</dbReference>
<evidence type="ECO:0000259" key="5">
    <source>
        <dbReference type="PROSITE" id="PS00498"/>
    </source>
</evidence>
<protein>
    <submittedName>
        <fullName evidence="6">Di-copper centre-containing</fullName>
    </submittedName>
</protein>
<organism evidence="6 7">
    <name type="scientific">Venustampulla echinocandica</name>
    <dbReference type="NCBI Taxonomy" id="2656787"/>
    <lineage>
        <taxon>Eukaryota</taxon>
        <taxon>Fungi</taxon>
        <taxon>Dikarya</taxon>
        <taxon>Ascomycota</taxon>
        <taxon>Pezizomycotina</taxon>
        <taxon>Leotiomycetes</taxon>
        <taxon>Helotiales</taxon>
        <taxon>Pleuroascaceae</taxon>
        <taxon>Venustampulla</taxon>
    </lineage>
</organism>
<keyword evidence="7" id="KW-1185">Reference proteome</keyword>